<proteinExistence type="inferred from homology"/>
<keyword evidence="3" id="KW-1003">Cell membrane</keyword>
<dbReference type="EMBL" id="NRSJ01000041">
    <property type="protein sequence ID" value="MBK1706411.1"/>
    <property type="molecule type" value="Genomic_DNA"/>
</dbReference>
<sequence length="203" mass="21530">MNLRPHRPEAPEINLAPLIDVVFLLLIFFMVSTTFRDDGRLRLQLPEADTEAVPADEIELVEVVIDRHGRYDVAGRPVASGEVEALRQALVDALGAQRDLPVLIKADAQARHQAVMSVLDASAQLGLTRVAFAATQVDRAAANVVSGRARPDAMTDQGAAGQGMADQEEGTAGRAGSRASAEPVSVDREDETESSAAAPGRAE</sequence>
<dbReference type="RefSeq" id="WP_200347859.1">
    <property type="nucleotide sequence ID" value="NZ_NRSJ01000041.1"/>
</dbReference>
<organism evidence="10 11">
    <name type="scientific">Halochromatium glycolicum</name>
    <dbReference type="NCBI Taxonomy" id="85075"/>
    <lineage>
        <taxon>Bacteria</taxon>
        <taxon>Pseudomonadati</taxon>
        <taxon>Pseudomonadota</taxon>
        <taxon>Gammaproteobacteria</taxon>
        <taxon>Chromatiales</taxon>
        <taxon>Chromatiaceae</taxon>
        <taxon>Halochromatium</taxon>
    </lineage>
</organism>
<comment type="similarity">
    <text evidence="2 7">Belongs to the ExbD/TolR family.</text>
</comment>
<dbReference type="PANTHER" id="PTHR30558">
    <property type="entry name" value="EXBD MEMBRANE COMPONENT OF PMF-DRIVEN MACROMOLECULE IMPORT SYSTEM"/>
    <property type="match status" value="1"/>
</dbReference>
<keyword evidence="11" id="KW-1185">Reference proteome</keyword>
<evidence type="ECO:0000313" key="11">
    <source>
        <dbReference type="Proteomes" id="UP001296776"/>
    </source>
</evidence>
<reference evidence="10" key="2">
    <citation type="journal article" date="2020" name="Microorganisms">
        <title>Osmotic Adaptation and Compatible Solute Biosynthesis of Phototrophic Bacteria as Revealed from Genome Analyses.</title>
        <authorList>
            <person name="Imhoff J.F."/>
            <person name="Rahn T."/>
            <person name="Kunzel S."/>
            <person name="Keller A."/>
            <person name="Neulinger S.C."/>
        </authorList>
    </citation>
    <scope>NUCLEOTIDE SEQUENCE</scope>
    <source>
        <strain evidence="10">DSM 11080</strain>
    </source>
</reference>
<dbReference type="GO" id="GO:0022857">
    <property type="term" value="F:transmembrane transporter activity"/>
    <property type="evidence" value="ECO:0007669"/>
    <property type="project" value="InterPro"/>
</dbReference>
<dbReference type="PANTHER" id="PTHR30558:SF3">
    <property type="entry name" value="BIOPOLYMER TRANSPORT PROTEIN EXBD-RELATED"/>
    <property type="match status" value="1"/>
</dbReference>
<evidence type="ECO:0000256" key="8">
    <source>
        <dbReference type="SAM" id="MobiDB-lite"/>
    </source>
</evidence>
<evidence type="ECO:0000256" key="9">
    <source>
        <dbReference type="SAM" id="Phobius"/>
    </source>
</evidence>
<dbReference type="InterPro" id="IPR003400">
    <property type="entry name" value="ExbD"/>
</dbReference>
<accession>A0AAJ0U6W2</accession>
<feature type="compositionally biased region" description="Low complexity" evidence="8">
    <location>
        <begin position="172"/>
        <end position="181"/>
    </location>
</feature>
<evidence type="ECO:0000256" key="3">
    <source>
        <dbReference type="ARBA" id="ARBA00022475"/>
    </source>
</evidence>
<gene>
    <name evidence="10" type="ORF">CKO40_18105</name>
</gene>
<evidence type="ECO:0000256" key="4">
    <source>
        <dbReference type="ARBA" id="ARBA00022692"/>
    </source>
</evidence>
<name>A0AAJ0U6W2_9GAMM</name>
<feature type="transmembrane region" description="Helical" evidence="9">
    <location>
        <begin position="15"/>
        <end position="35"/>
    </location>
</feature>
<comment type="subcellular location">
    <subcellularLocation>
        <location evidence="1">Cell membrane</location>
        <topology evidence="1">Single-pass membrane protein</topology>
    </subcellularLocation>
    <subcellularLocation>
        <location evidence="7">Cell membrane</location>
        <topology evidence="7">Single-pass type II membrane protein</topology>
    </subcellularLocation>
</comment>
<keyword evidence="6 9" id="KW-0472">Membrane</keyword>
<keyword evidence="7" id="KW-0813">Transport</keyword>
<evidence type="ECO:0000256" key="5">
    <source>
        <dbReference type="ARBA" id="ARBA00022989"/>
    </source>
</evidence>
<reference evidence="10" key="1">
    <citation type="submission" date="2017-08" db="EMBL/GenBank/DDBJ databases">
        <authorList>
            <person name="Imhoff J.F."/>
            <person name="Rahn T."/>
            <person name="Kuenzel S."/>
            <person name="Neulinger S.C."/>
        </authorList>
    </citation>
    <scope>NUCLEOTIDE SEQUENCE</scope>
    <source>
        <strain evidence="10">DSM 11080</strain>
    </source>
</reference>
<keyword evidence="7" id="KW-0653">Protein transport</keyword>
<keyword evidence="5 9" id="KW-1133">Transmembrane helix</keyword>
<evidence type="ECO:0000256" key="7">
    <source>
        <dbReference type="RuleBase" id="RU003879"/>
    </source>
</evidence>
<evidence type="ECO:0000256" key="6">
    <source>
        <dbReference type="ARBA" id="ARBA00023136"/>
    </source>
</evidence>
<protein>
    <recommendedName>
        <fullName evidence="12">Biopolymer transporter ExbD</fullName>
    </recommendedName>
</protein>
<evidence type="ECO:0008006" key="12">
    <source>
        <dbReference type="Google" id="ProtNLM"/>
    </source>
</evidence>
<dbReference type="GO" id="GO:0015031">
    <property type="term" value="P:protein transport"/>
    <property type="evidence" value="ECO:0007669"/>
    <property type="project" value="UniProtKB-KW"/>
</dbReference>
<evidence type="ECO:0000256" key="1">
    <source>
        <dbReference type="ARBA" id="ARBA00004162"/>
    </source>
</evidence>
<dbReference type="Gene3D" id="3.30.420.270">
    <property type="match status" value="1"/>
</dbReference>
<keyword evidence="4 7" id="KW-0812">Transmembrane</keyword>
<dbReference type="AlphaFoldDB" id="A0AAJ0U6W2"/>
<dbReference type="Proteomes" id="UP001296776">
    <property type="component" value="Unassembled WGS sequence"/>
</dbReference>
<dbReference type="Pfam" id="PF02472">
    <property type="entry name" value="ExbD"/>
    <property type="match status" value="1"/>
</dbReference>
<evidence type="ECO:0000256" key="2">
    <source>
        <dbReference type="ARBA" id="ARBA00005811"/>
    </source>
</evidence>
<comment type="caution">
    <text evidence="10">The sequence shown here is derived from an EMBL/GenBank/DDBJ whole genome shotgun (WGS) entry which is preliminary data.</text>
</comment>
<evidence type="ECO:0000313" key="10">
    <source>
        <dbReference type="EMBL" id="MBK1706411.1"/>
    </source>
</evidence>
<feature type="region of interest" description="Disordered" evidence="8">
    <location>
        <begin position="144"/>
        <end position="203"/>
    </location>
</feature>
<dbReference type="GO" id="GO:0005886">
    <property type="term" value="C:plasma membrane"/>
    <property type="evidence" value="ECO:0007669"/>
    <property type="project" value="UniProtKB-SubCell"/>
</dbReference>